<dbReference type="Pfam" id="PF13505">
    <property type="entry name" value="OMP_b-brl"/>
    <property type="match status" value="1"/>
</dbReference>
<evidence type="ECO:0000259" key="3">
    <source>
        <dbReference type="Pfam" id="PF13505"/>
    </source>
</evidence>
<dbReference type="InParanoid" id="A0A0Q2RSN0"/>
<dbReference type="RefSeq" id="WP_014257772.1">
    <property type="nucleotide sequence ID" value="NZ_CAWQRI010000071.1"/>
</dbReference>
<gene>
    <name evidence="4" type="ORF">AMR76_05195</name>
</gene>
<feature type="signal peptide" evidence="2">
    <location>
        <begin position="1"/>
        <end position="23"/>
    </location>
</feature>
<dbReference type="Proteomes" id="UP000051221">
    <property type="component" value="Unassembled WGS sequence"/>
</dbReference>
<reference evidence="4 5" key="1">
    <citation type="submission" date="2015-08" db="EMBL/GenBank/DDBJ databases">
        <title>Antibacterial properties of a collection of Vibrionaceae strains.</title>
        <authorList>
            <person name="Giubergia S."/>
        </authorList>
    </citation>
    <scope>NUCLEOTIDE SEQUENCE [LARGE SCALE GENOMIC DNA]</scope>
    <source>
        <strain evidence="4 5">S0821</strain>
    </source>
</reference>
<dbReference type="EMBL" id="LKHS01000004">
    <property type="protein sequence ID" value="KQH87118.1"/>
    <property type="molecule type" value="Genomic_DNA"/>
</dbReference>
<evidence type="ECO:0000256" key="2">
    <source>
        <dbReference type="SAM" id="SignalP"/>
    </source>
</evidence>
<evidence type="ECO:0000256" key="1">
    <source>
        <dbReference type="ARBA" id="ARBA00022729"/>
    </source>
</evidence>
<proteinExistence type="predicted"/>
<dbReference type="InterPro" id="IPR011250">
    <property type="entry name" value="OMP/PagP_B-barrel"/>
</dbReference>
<evidence type="ECO:0000313" key="4">
    <source>
        <dbReference type="EMBL" id="KQH87118.1"/>
    </source>
</evidence>
<dbReference type="AlphaFoldDB" id="A0A0Q2RSN0"/>
<keyword evidence="5" id="KW-1185">Reference proteome</keyword>
<feature type="chain" id="PRO_5006196409" description="Outer membrane protein beta-barrel domain-containing protein" evidence="2">
    <location>
        <begin position="24"/>
        <end position="203"/>
    </location>
</feature>
<dbReference type="SUPFAM" id="SSF56925">
    <property type="entry name" value="OMPA-like"/>
    <property type="match status" value="1"/>
</dbReference>
<dbReference type="InterPro" id="IPR027385">
    <property type="entry name" value="Beta-barrel_OMP"/>
</dbReference>
<evidence type="ECO:0000313" key="5">
    <source>
        <dbReference type="Proteomes" id="UP000051221"/>
    </source>
</evidence>
<accession>A0A0Q2RSN0</accession>
<sequence length="203" mass="22278">MRKSSIITLIASAGLLLPNVASAYGMGPRGGPMGTPLMLYGRPYVGMSFNFANVDIEVENSSGNRQSFNVDNNSLAGAIFGLRVTPNVAFELRAYGNASEGDYQGQRVSIDYYYGAFTKFIVPFNPMFEAYALMGFGNQKLTVLDYSDSDTDMAYGLGASLSLGAPIEVQLEWMKTMNDNFQQGDYRVDVDETNIHLNLVFSF</sequence>
<keyword evidence="1 2" id="KW-0732">Signal</keyword>
<organism evidence="4 5">
    <name type="scientific">Vibrio furnissii</name>
    <dbReference type="NCBI Taxonomy" id="29494"/>
    <lineage>
        <taxon>Bacteria</taxon>
        <taxon>Pseudomonadati</taxon>
        <taxon>Pseudomonadota</taxon>
        <taxon>Gammaproteobacteria</taxon>
        <taxon>Vibrionales</taxon>
        <taxon>Vibrionaceae</taxon>
        <taxon>Vibrio</taxon>
    </lineage>
</organism>
<feature type="domain" description="Outer membrane protein beta-barrel" evidence="3">
    <location>
        <begin position="41"/>
        <end position="203"/>
    </location>
</feature>
<name>A0A0Q2RSN0_VIBFU</name>
<protein>
    <recommendedName>
        <fullName evidence="3">Outer membrane protein beta-barrel domain-containing protein</fullName>
    </recommendedName>
</protein>
<dbReference type="Gene3D" id="2.40.160.20">
    <property type="match status" value="1"/>
</dbReference>
<comment type="caution">
    <text evidence="4">The sequence shown here is derived from an EMBL/GenBank/DDBJ whole genome shotgun (WGS) entry which is preliminary data.</text>
</comment>